<dbReference type="AlphaFoldDB" id="A0A9W8N6Y5"/>
<proteinExistence type="predicted"/>
<dbReference type="InterPro" id="IPR029058">
    <property type="entry name" value="AB_hydrolase_fold"/>
</dbReference>
<evidence type="ECO:0000313" key="5">
    <source>
        <dbReference type="Proteomes" id="UP001148614"/>
    </source>
</evidence>
<feature type="compositionally biased region" description="Low complexity" evidence="2">
    <location>
        <begin position="104"/>
        <end position="118"/>
    </location>
</feature>
<dbReference type="InterPro" id="IPR050300">
    <property type="entry name" value="GDXG_lipolytic_enzyme"/>
</dbReference>
<evidence type="ECO:0000313" key="4">
    <source>
        <dbReference type="EMBL" id="KAJ3560422.1"/>
    </source>
</evidence>
<dbReference type="Proteomes" id="UP001148614">
    <property type="component" value="Unassembled WGS sequence"/>
</dbReference>
<dbReference type="Pfam" id="PF07859">
    <property type="entry name" value="Abhydrolase_3"/>
    <property type="match status" value="1"/>
</dbReference>
<protein>
    <recommendedName>
        <fullName evidence="3">Alpha/beta hydrolase fold-3 domain-containing protein</fullName>
    </recommendedName>
</protein>
<keyword evidence="5" id="KW-1185">Reference proteome</keyword>
<dbReference type="GO" id="GO:0016787">
    <property type="term" value="F:hydrolase activity"/>
    <property type="evidence" value="ECO:0007669"/>
    <property type="project" value="UniProtKB-KW"/>
</dbReference>
<evidence type="ECO:0000256" key="1">
    <source>
        <dbReference type="ARBA" id="ARBA00022801"/>
    </source>
</evidence>
<keyword evidence="1" id="KW-0378">Hydrolase</keyword>
<feature type="region of interest" description="Disordered" evidence="2">
    <location>
        <begin position="1"/>
        <end position="33"/>
    </location>
</feature>
<organism evidence="4 5">
    <name type="scientific">Xylaria arbuscula</name>
    <dbReference type="NCBI Taxonomy" id="114810"/>
    <lineage>
        <taxon>Eukaryota</taxon>
        <taxon>Fungi</taxon>
        <taxon>Dikarya</taxon>
        <taxon>Ascomycota</taxon>
        <taxon>Pezizomycotina</taxon>
        <taxon>Sordariomycetes</taxon>
        <taxon>Xylariomycetidae</taxon>
        <taxon>Xylariales</taxon>
        <taxon>Xylariaceae</taxon>
        <taxon>Xylaria</taxon>
    </lineage>
</organism>
<evidence type="ECO:0000256" key="2">
    <source>
        <dbReference type="SAM" id="MobiDB-lite"/>
    </source>
</evidence>
<dbReference type="PANTHER" id="PTHR48081">
    <property type="entry name" value="AB HYDROLASE SUPERFAMILY PROTEIN C4A8.06C"/>
    <property type="match status" value="1"/>
</dbReference>
<feature type="region of interest" description="Disordered" evidence="2">
    <location>
        <begin position="100"/>
        <end position="129"/>
    </location>
</feature>
<feature type="domain" description="Alpha/beta hydrolase fold-3" evidence="3">
    <location>
        <begin position="133"/>
        <end position="354"/>
    </location>
</feature>
<dbReference type="VEuPathDB" id="FungiDB:F4678DRAFT_454663"/>
<evidence type="ECO:0000259" key="3">
    <source>
        <dbReference type="Pfam" id="PF07859"/>
    </source>
</evidence>
<gene>
    <name evidence="4" type="ORF">NPX13_g9306</name>
</gene>
<name>A0A9W8N6Y5_9PEZI</name>
<sequence>MTADNKDPATVDSAEVASIHDIGPPPIEDDYVNPAQNSPRWLLGAHALGLRLMARLGFHLGNRSGIPSISPTETIWLDSTLSKWKGKEVISADVWLPPDHHVESSSPSASTSSSSSSSNENENGNQKRRRPVVINFHGGGFILGQGTDDSRWANVLVHSLGAVVFSVNYRLSPGYPFPTPVEDCADAILQISRLADKYRFDTDRIILSGFSAGGTLAMSSWLVLTDPARWNYEINDPLPKIAGLVLYYPVLDWTLDRPQKRAACAHPDKTLTSGLTDLIDASYLHPAIPRRERTDPRLSPGIMPDDLLDKLPPIHLCLCEYDMLLAEGRLFAERLEKRGKHISVRVLEGEKHAWDKPLPLAPKETVAFEYDIAVAAVKSWFDKLET</sequence>
<dbReference type="SUPFAM" id="SSF53474">
    <property type="entry name" value="alpha/beta-Hydrolases"/>
    <property type="match status" value="1"/>
</dbReference>
<accession>A0A9W8N6Y5</accession>
<comment type="caution">
    <text evidence="4">The sequence shown here is derived from an EMBL/GenBank/DDBJ whole genome shotgun (WGS) entry which is preliminary data.</text>
</comment>
<dbReference type="InterPro" id="IPR013094">
    <property type="entry name" value="AB_hydrolase_3"/>
</dbReference>
<dbReference type="Gene3D" id="3.40.50.1820">
    <property type="entry name" value="alpha/beta hydrolase"/>
    <property type="match status" value="1"/>
</dbReference>
<dbReference type="PANTHER" id="PTHR48081:SF8">
    <property type="entry name" value="ALPHA_BETA HYDROLASE FOLD-3 DOMAIN-CONTAINING PROTEIN-RELATED"/>
    <property type="match status" value="1"/>
</dbReference>
<dbReference type="EMBL" id="JANPWZ010002252">
    <property type="protein sequence ID" value="KAJ3560422.1"/>
    <property type="molecule type" value="Genomic_DNA"/>
</dbReference>
<reference evidence="4" key="1">
    <citation type="submission" date="2022-07" db="EMBL/GenBank/DDBJ databases">
        <title>Genome Sequence of Xylaria arbuscula.</title>
        <authorList>
            <person name="Buettner E."/>
        </authorList>
    </citation>
    <scope>NUCLEOTIDE SEQUENCE</scope>
    <source>
        <strain evidence="4">VT107</strain>
    </source>
</reference>